<comment type="caution">
    <text evidence="4">The sequence shown here is derived from an EMBL/GenBank/DDBJ whole genome shotgun (WGS) entry which is preliminary data.</text>
</comment>
<feature type="chain" id="PRO_5037218476" evidence="2">
    <location>
        <begin position="25"/>
        <end position="243"/>
    </location>
</feature>
<accession>A0A918R6W2</accession>
<organism evidence="4 5">
    <name type="scientific">Algibacter mikhailovii</name>
    <dbReference type="NCBI Taxonomy" id="425498"/>
    <lineage>
        <taxon>Bacteria</taxon>
        <taxon>Pseudomonadati</taxon>
        <taxon>Bacteroidota</taxon>
        <taxon>Flavobacteriia</taxon>
        <taxon>Flavobacteriales</taxon>
        <taxon>Flavobacteriaceae</taxon>
        <taxon>Algibacter</taxon>
    </lineage>
</organism>
<evidence type="ECO:0000259" key="3">
    <source>
        <dbReference type="Pfam" id="PF10988"/>
    </source>
</evidence>
<dbReference type="RefSeq" id="WP_189361449.1">
    <property type="nucleotide sequence ID" value="NZ_BMWZ01000006.1"/>
</dbReference>
<protein>
    <submittedName>
        <fullName evidence="4">DUF2807 domain-containing protein</fullName>
    </submittedName>
</protein>
<dbReference type="InterPro" id="IPR021255">
    <property type="entry name" value="DUF2807"/>
</dbReference>
<dbReference type="PANTHER" id="PTHR39200">
    <property type="entry name" value="HYPOTHETICAL EXPORTED PROTEIN"/>
    <property type="match status" value="1"/>
</dbReference>
<dbReference type="Gene3D" id="2.160.20.120">
    <property type="match status" value="1"/>
</dbReference>
<sequence>MKTLIKKQLTLLLLSCLFIATTHAQWKKVKGNGNSTTVKRTTSDYNAINCSGSMDFILVKGTEGQITLQGDENLLDYIVTEVKNGALIVKVKNGVSLKTSFNNTIKITIPFEDIEGVSLSGSGDLYSNDVIVASSLDVALSGSGDVVLDIKTESVESALSGSGDITLKGSTNNLETKVSGSGDFHGFDLQANNTEVAVAGSGDAKVVSNTMLKARVSGSGDIRYHGNPEREDTKVAGSGSISN</sequence>
<evidence type="ECO:0000313" key="4">
    <source>
        <dbReference type="EMBL" id="GGZ86942.1"/>
    </source>
</evidence>
<dbReference type="PANTHER" id="PTHR39200:SF1">
    <property type="entry name" value="AUTO-TRANSPORTER ADHESIN HEAD GIN DOMAIN-CONTAINING PROTEIN-RELATED"/>
    <property type="match status" value="1"/>
</dbReference>
<gene>
    <name evidence="4" type="ORF">GCM10007028_26320</name>
</gene>
<dbReference type="AlphaFoldDB" id="A0A918R6W2"/>
<reference evidence="4" key="1">
    <citation type="journal article" date="2014" name="Int. J. Syst. Evol. Microbiol.">
        <title>Complete genome sequence of Corynebacterium casei LMG S-19264T (=DSM 44701T), isolated from a smear-ripened cheese.</title>
        <authorList>
            <consortium name="US DOE Joint Genome Institute (JGI-PGF)"/>
            <person name="Walter F."/>
            <person name="Albersmeier A."/>
            <person name="Kalinowski J."/>
            <person name="Ruckert C."/>
        </authorList>
    </citation>
    <scope>NUCLEOTIDE SEQUENCE</scope>
    <source>
        <strain evidence="4">KCTC 12710</strain>
    </source>
</reference>
<evidence type="ECO:0000313" key="5">
    <source>
        <dbReference type="Proteomes" id="UP000636004"/>
    </source>
</evidence>
<feature type="domain" description="Putative auto-transporter adhesin head GIN" evidence="3">
    <location>
        <begin position="44"/>
        <end position="228"/>
    </location>
</feature>
<reference evidence="4" key="2">
    <citation type="submission" date="2020-09" db="EMBL/GenBank/DDBJ databases">
        <authorList>
            <person name="Sun Q."/>
            <person name="Kim S."/>
        </authorList>
    </citation>
    <scope>NUCLEOTIDE SEQUENCE</scope>
    <source>
        <strain evidence="4">KCTC 12710</strain>
    </source>
</reference>
<feature type="compositionally biased region" description="Basic and acidic residues" evidence="1">
    <location>
        <begin position="222"/>
        <end position="234"/>
    </location>
</feature>
<name>A0A918R6W2_9FLAO</name>
<proteinExistence type="predicted"/>
<dbReference type="EMBL" id="BMWZ01000006">
    <property type="protein sequence ID" value="GGZ86942.1"/>
    <property type="molecule type" value="Genomic_DNA"/>
</dbReference>
<keyword evidence="5" id="KW-1185">Reference proteome</keyword>
<evidence type="ECO:0000256" key="1">
    <source>
        <dbReference type="SAM" id="MobiDB-lite"/>
    </source>
</evidence>
<feature type="region of interest" description="Disordered" evidence="1">
    <location>
        <begin position="220"/>
        <end position="243"/>
    </location>
</feature>
<feature type="signal peptide" evidence="2">
    <location>
        <begin position="1"/>
        <end position="24"/>
    </location>
</feature>
<keyword evidence="2" id="KW-0732">Signal</keyword>
<evidence type="ECO:0000256" key="2">
    <source>
        <dbReference type="SAM" id="SignalP"/>
    </source>
</evidence>
<dbReference type="Proteomes" id="UP000636004">
    <property type="component" value="Unassembled WGS sequence"/>
</dbReference>
<dbReference type="Pfam" id="PF10988">
    <property type="entry name" value="DUF2807"/>
    <property type="match status" value="1"/>
</dbReference>